<dbReference type="RefSeq" id="WP_408157067.1">
    <property type="nucleotide sequence ID" value="NZ_JAQQFM010000004.1"/>
</dbReference>
<dbReference type="InterPro" id="IPR042283">
    <property type="entry name" value="GpdQ_catalytic"/>
</dbReference>
<organism evidence="6 7">
    <name type="scientific">Herbaspirillum lusitanum</name>
    <dbReference type="NCBI Taxonomy" id="213312"/>
    <lineage>
        <taxon>Bacteria</taxon>
        <taxon>Pseudomonadati</taxon>
        <taxon>Pseudomonadota</taxon>
        <taxon>Betaproteobacteria</taxon>
        <taxon>Burkholderiales</taxon>
        <taxon>Oxalobacteraceae</taxon>
        <taxon>Herbaspirillum</taxon>
    </lineage>
</organism>
<name>A0ABW9A8Y4_9BURK</name>
<dbReference type="Gene3D" id="3.60.21.40">
    <property type="entry name" value="GpdQ, catalytic alpha/beta sandwich domain"/>
    <property type="match status" value="1"/>
</dbReference>
<dbReference type="InterPro" id="IPR050884">
    <property type="entry name" value="CNP_phosphodiesterase-III"/>
</dbReference>
<dbReference type="InterPro" id="IPR042281">
    <property type="entry name" value="GpdQ_beta-strand"/>
</dbReference>
<dbReference type="Pfam" id="PF00149">
    <property type="entry name" value="Metallophos"/>
    <property type="match status" value="1"/>
</dbReference>
<keyword evidence="3" id="KW-0408">Iron</keyword>
<proteinExistence type="inferred from homology"/>
<comment type="caution">
    <text evidence="6">The sequence shown here is derived from an EMBL/GenBank/DDBJ whole genome shotgun (WGS) entry which is preliminary data.</text>
</comment>
<dbReference type="Gene3D" id="3.30.750.180">
    <property type="entry name" value="GpdQ, beta-strand dimerisation domain"/>
    <property type="match status" value="1"/>
</dbReference>
<reference evidence="6 7" key="1">
    <citation type="journal article" date="2024" name="Chem. Sci.">
        <title>Discovery of megapolipeptins by genome mining of a Burkholderiales bacteria collection.</title>
        <authorList>
            <person name="Paulo B.S."/>
            <person name="Recchia M.J.J."/>
            <person name="Lee S."/>
            <person name="Fergusson C.H."/>
            <person name="Romanowski S.B."/>
            <person name="Hernandez A."/>
            <person name="Krull N."/>
            <person name="Liu D.Y."/>
            <person name="Cavanagh H."/>
            <person name="Bos A."/>
            <person name="Gray C.A."/>
            <person name="Murphy B.T."/>
            <person name="Linington R.G."/>
            <person name="Eustaquio A.S."/>
        </authorList>
    </citation>
    <scope>NUCLEOTIDE SEQUENCE [LARGE SCALE GENOMIC DNA]</scope>
    <source>
        <strain evidence="6 7">RL21-008-BIB-A</strain>
    </source>
</reference>
<dbReference type="PANTHER" id="PTHR42988:SF2">
    <property type="entry name" value="CYCLIC NUCLEOTIDE PHOSPHODIESTERASE CBUA0032-RELATED"/>
    <property type="match status" value="1"/>
</dbReference>
<keyword evidence="1" id="KW-0479">Metal-binding</keyword>
<evidence type="ECO:0000256" key="2">
    <source>
        <dbReference type="ARBA" id="ARBA00022801"/>
    </source>
</evidence>
<dbReference type="SUPFAM" id="SSF56300">
    <property type="entry name" value="Metallo-dependent phosphatases"/>
    <property type="match status" value="1"/>
</dbReference>
<sequence length="273" mass="30314">MILCQISDPHIKTGGKKSYRVVDTAESLRRCVAQVNQLKQRPDAVVLTGDLVDFGLPGEYEFLRQLLQPLSMPFYLLPGNHDERAALRAAFPEHTYLQQGGERIEYVIDTHALRIVALDTVIPRSSLGEMAPASLQWLDEVLAQQPATPTVIVMHHPPFKTGIGHMDDIGLAQPELLEQVVRRHPQVERVLCGHLHRPIHVRFGGTIASTCPGISHQVMLDLDPQAASQFVLEPPGFQLHLWDEAAGSLISHTAYVGEFEGPYPFYDGDALID</sequence>
<dbReference type="Proteomes" id="UP001629246">
    <property type="component" value="Unassembled WGS sequence"/>
</dbReference>
<evidence type="ECO:0000313" key="7">
    <source>
        <dbReference type="Proteomes" id="UP001629246"/>
    </source>
</evidence>
<keyword evidence="7" id="KW-1185">Reference proteome</keyword>
<evidence type="ECO:0000256" key="4">
    <source>
        <dbReference type="ARBA" id="ARBA00025742"/>
    </source>
</evidence>
<accession>A0ABW9A8Y4</accession>
<gene>
    <name evidence="6" type="ORF">PQR62_09095</name>
</gene>
<dbReference type="PANTHER" id="PTHR42988">
    <property type="entry name" value="PHOSPHOHYDROLASE"/>
    <property type="match status" value="1"/>
</dbReference>
<protein>
    <submittedName>
        <fullName evidence="6">Phosphodiesterase</fullName>
    </submittedName>
</protein>
<feature type="domain" description="Calcineurin-like phosphoesterase" evidence="5">
    <location>
        <begin position="4"/>
        <end position="198"/>
    </location>
</feature>
<comment type="similarity">
    <text evidence="4">Belongs to the cyclic nucleotide phosphodiesterase class-III family.</text>
</comment>
<evidence type="ECO:0000259" key="5">
    <source>
        <dbReference type="Pfam" id="PF00149"/>
    </source>
</evidence>
<dbReference type="InterPro" id="IPR029052">
    <property type="entry name" value="Metallo-depent_PP-like"/>
</dbReference>
<keyword evidence="2" id="KW-0378">Hydrolase</keyword>
<dbReference type="CDD" id="cd07402">
    <property type="entry name" value="MPP_GpdQ"/>
    <property type="match status" value="1"/>
</dbReference>
<evidence type="ECO:0000256" key="1">
    <source>
        <dbReference type="ARBA" id="ARBA00022723"/>
    </source>
</evidence>
<dbReference type="InterPro" id="IPR026575">
    <property type="entry name" value="GpdQ/CpdA-like"/>
</dbReference>
<evidence type="ECO:0000313" key="6">
    <source>
        <dbReference type="EMBL" id="MFL9924420.1"/>
    </source>
</evidence>
<evidence type="ECO:0000256" key="3">
    <source>
        <dbReference type="ARBA" id="ARBA00023004"/>
    </source>
</evidence>
<dbReference type="EMBL" id="JAQQFM010000004">
    <property type="protein sequence ID" value="MFL9924420.1"/>
    <property type="molecule type" value="Genomic_DNA"/>
</dbReference>
<dbReference type="InterPro" id="IPR004843">
    <property type="entry name" value="Calcineurin-like_PHP"/>
</dbReference>